<dbReference type="SUPFAM" id="SSF51905">
    <property type="entry name" value="FAD/NAD(P)-binding domain"/>
    <property type="match status" value="1"/>
</dbReference>
<dbReference type="EMBL" id="JAVRBK010000010">
    <property type="protein sequence ID" value="KAK5638644.1"/>
    <property type="molecule type" value="Genomic_DNA"/>
</dbReference>
<evidence type="ECO:0000313" key="4">
    <source>
        <dbReference type="Proteomes" id="UP001329430"/>
    </source>
</evidence>
<reference evidence="3 4" key="1">
    <citation type="journal article" date="2024" name="Insects">
        <title>An Improved Chromosome-Level Genome Assembly of the Firefly Pyrocoelia pectoralis.</title>
        <authorList>
            <person name="Fu X."/>
            <person name="Meyer-Rochow V.B."/>
            <person name="Ballantyne L."/>
            <person name="Zhu X."/>
        </authorList>
    </citation>
    <scope>NUCLEOTIDE SEQUENCE [LARGE SCALE GENOMIC DNA]</scope>
    <source>
        <strain evidence="3">XCY_ONT2</strain>
    </source>
</reference>
<feature type="signal peptide" evidence="1">
    <location>
        <begin position="1"/>
        <end position="19"/>
    </location>
</feature>
<dbReference type="PANTHER" id="PTHR10742">
    <property type="entry name" value="FLAVIN MONOAMINE OXIDASE"/>
    <property type="match status" value="1"/>
</dbReference>
<dbReference type="SUPFAM" id="SSF54373">
    <property type="entry name" value="FAD-linked reductases, C-terminal domain"/>
    <property type="match status" value="1"/>
</dbReference>
<gene>
    <name evidence="3" type="ORF">RI129_012939</name>
</gene>
<keyword evidence="4" id="KW-1185">Reference proteome</keyword>
<sequence length="486" mass="54578">MYSALSFLIFFMFSSRVESLNDPSVIIIGAGAAGISAATRLHQNGIRNVTVLEAGSRIGGRIHSVKVGESYIDLGAQWCHGEKNNVVYDMVKNLNLLKSDKISPRLYHSKLKLIDKKFDEKFNEVFEDNYFKNLIDNEGNLGDLLIERFKKTIPTVWQSEHERSLAKDCVEMYQKLVLCNDGAFSWFNLSAKNDYEISDGDQELGWNGLGFKTILDILMQNSSISGNIILNKEVSQIIWNGPNLHSEVVVNCVDGTTYTADHVITTVSLGVLKDRHISLFKPHLSTEKVLALETLGIDAVSSIFLYYPNKWWNESFEGVSFVWSEDEIEKTAEAFPIGPTKGGRSWITAIVYILPVLRSPNILAAWYVGEFVPEIESSSNDTIIKGITYTLNLFLGQDIPRPEKIIRHKWYSDPHFRGSYSFETVESRNLGTSQAAILSQPISREDGKLAVLFAGEATNPIRYATVHGAIETGFREADRIVNLYNN</sequence>
<name>A0AAN7V881_9COLE</name>
<evidence type="ECO:0000256" key="1">
    <source>
        <dbReference type="SAM" id="SignalP"/>
    </source>
</evidence>
<dbReference type="InterPro" id="IPR002937">
    <property type="entry name" value="Amino_oxidase"/>
</dbReference>
<dbReference type="Gene3D" id="3.90.660.10">
    <property type="match status" value="1"/>
</dbReference>
<evidence type="ECO:0000313" key="3">
    <source>
        <dbReference type="EMBL" id="KAK5638644.1"/>
    </source>
</evidence>
<comment type="caution">
    <text evidence="3">The sequence shown here is derived from an EMBL/GenBank/DDBJ whole genome shotgun (WGS) entry which is preliminary data.</text>
</comment>
<dbReference type="AlphaFoldDB" id="A0AAN7V881"/>
<dbReference type="Pfam" id="PF01593">
    <property type="entry name" value="Amino_oxidase"/>
    <property type="match status" value="1"/>
</dbReference>
<protein>
    <recommendedName>
        <fullName evidence="2">Amine oxidase domain-containing protein</fullName>
    </recommendedName>
</protein>
<feature type="domain" description="Amine oxidase" evidence="2">
    <location>
        <begin position="33"/>
        <end position="480"/>
    </location>
</feature>
<evidence type="ECO:0000259" key="2">
    <source>
        <dbReference type="Pfam" id="PF01593"/>
    </source>
</evidence>
<accession>A0AAN7V881</accession>
<dbReference type="PANTHER" id="PTHR10742:SF398">
    <property type="entry name" value="AMINE OXIDASE DOMAIN-CONTAINING PROTEIN-RELATED"/>
    <property type="match status" value="1"/>
</dbReference>
<dbReference type="Proteomes" id="UP001329430">
    <property type="component" value="Chromosome 10"/>
</dbReference>
<organism evidence="3 4">
    <name type="scientific">Pyrocoelia pectoralis</name>
    <dbReference type="NCBI Taxonomy" id="417401"/>
    <lineage>
        <taxon>Eukaryota</taxon>
        <taxon>Metazoa</taxon>
        <taxon>Ecdysozoa</taxon>
        <taxon>Arthropoda</taxon>
        <taxon>Hexapoda</taxon>
        <taxon>Insecta</taxon>
        <taxon>Pterygota</taxon>
        <taxon>Neoptera</taxon>
        <taxon>Endopterygota</taxon>
        <taxon>Coleoptera</taxon>
        <taxon>Polyphaga</taxon>
        <taxon>Elateriformia</taxon>
        <taxon>Elateroidea</taxon>
        <taxon>Lampyridae</taxon>
        <taxon>Lampyrinae</taxon>
        <taxon>Pyrocoelia</taxon>
    </lineage>
</organism>
<feature type="chain" id="PRO_5042820780" description="Amine oxidase domain-containing protein" evidence="1">
    <location>
        <begin position="20"/>
        <end position="486"/>
    </location>
</feature>
<keyword evidence="1" id="KW-0732">Signal</keyword>
<dbReference type="Gene3D" id="3.50.50.60">
    <property type="entry name" value="FAD/NAD(P)-binding domain"/>
    <property type="match status" value="1"/>
</dbReference>
<dbReference type="InterPro" id="IPR036188">
    <property type="entry name" value="FAD/NAD-bd_sf"/>
</dbReference>
<dbReference type="InterPro" id="IPR050281">
    <property type="entry name" value="Flavin_monoamine_oxidase"/>
</dbReference>
<dbReference type="GO" id="GO:0046592">
    <property type="term" value="F:polyamine oxidase activity"/>
    <property type="evidence" value="ECO:0007669"/>
    <property type="project" value="TreeGrafter"/>
</dbReference>
<proteinExistence type="predicted"/>